<feature type="region of interest" description="Disordered" evidence="1">
    <location>
        <begin position="754"/>
        <end position="806"/>
    </location>
</feature>
<name>A0ABQ9HL78_9NEOP</name>
<accession>A0ABQ9HL78</accession>
<protein>
    <recommendedName>
        <fullName evidence="4">C2H2-type domain-containing protein</fullName>
    </recommendedName>
</protein>
<gene>
    <name evidence="2" type="ORF">PR048_016536</name>
</gene>
<evidence type="ECO:0000313" key="2">
    <source>
        <dbReference type="EMBL" id="KAJ8884678.1"/>
    </source>
</evidence>
<dbReference type="PANTHER" id="PTHR46954">
    <property type="entry name" value="C2H2-TYPE DOMAIN-CONTAINING PROTEIN"/>
    <property type="match status" value="1"/>
</dbReference>
<comment type="caution">
    <text evidence="2">The sequence shown here is derived from an EMBL/GenBank/DDBJ whole genome shotgun (WGS) entry which is preliminary data.</text>
</comment>
<organism evidence="2 3">
    <name type="scientific">Dryococelus australis</name>
    <dbReference type="NCBI Taxonomy" id="614101"/>
    <lineage>
        <taxon>Eukaryota</taxon>
        <taxon>Metazoa</taxon>
        <taxon>Ecdysozoa</taxon>
        <taxon>Arthropoda</taxon>
        <taxon>Hexapoda</taxon>
        <taxon>Insecta</taxon>
        <taxon>Pterygota</taxon>
        <taxon>Neoptera</taxon>
        <taxon>Polyneoptera</taxon>
        <taxon>Phasmatodea</taxon>
        <taxon>Verophasmatodea</taxon>
        <taxon>Anareolatae</taxon>
        <taxon>Phasmatidae</taxon>
        <taxon>Eurycanthinae</taxon>
        <taxon>Dryococelus</taxon>
    </lineage>
</organism>
<reference evidence="2 3" key="1">
    <citation type="submission" date="2023-02" db="EMBL/GenBank/DDBJ databases">
        <title>LHISI_Scaffold_Assembly.</title>
        <authorList>
            <person name="Stuart O.P."/>
            <person name="Cleave R."/>
            <person name="Magrath M.J.L."/>
            <person name="Mikheyev A.S."/>
        </authorList>
    </citation>
    <scope>NUCLEOTIDE SEQUENCE [LARGE SCALE GENOMIC DNA]</scope>
    <source>
        <strain evidence="2">Daus_M_001</strain>
        <tissue evidence="2">Leg muscle</tissue>
    </source>
</reference>
<dbReference type="Proteomes" id="UP001159363">
    <property type="component" value="Chromosome 4"/>
</dbReference>
<dbReference type="PANTHER" id="PTHR46954:SF1">
    <property type="entry name" value="C2H2-TYPE DOMAIN-CONTAINING PROTEIN"/>
    <property type="match status" value="1"/>
</dbReference>
<evidence type="ECO:0008006" key="4">
    <source>
        <dbReference type="Google" id="ProtNLM"/>
    </source>
</evidence>
<evidence type="ECO:0000313" key="3">
    <source>
        <dbReference type="Proteomes" id="UP001159363"/>
    </source>
</evidence>
<keyword evidence="3" id="KW-1185">Reference proteome</keyword>
<feature type="compositionally biased region" description="Polar residues" evidence="1">
    <location>
        <begin position="103"/>
        <end position="121"/>
    </location>
</feature>
<evidence type="ECO:0000256" key="1">
    <source>
        <dbReference type="SAM" id="MobiDB-lite"/>
    </source>
</evidence>
<sequence>MRDSTNAATYEPHDSDAWTSLDLLCLRPYIFSYSTVQSTLHVYKTKKCCQEEVTKLWNAAKQRFPKKEDLVLHIQHEIEQLLREAAERKARTTLAFLNKGKTKTSNDASAQAGTSARSVQNVECAGAPKRKTPPLVVSNDEDEVKSNSTPSTMHPTPAQDIMKEKNAKLREELDLTERRKKYLVADGTEHEKARKLRREINGYEKKFKLKEKQRVKHRENKKQKIIELCSKNPDAVKSLTPCAGPGHPRLEEEQSELLKVVVDLAMFGASAEERCRCEIVRTVHTLSELTDKLIELGFNISRSATYIRLLPRWTDTCEAKRHVVTVPVKLSRPEADHHKAHQDQYFCDDKARVPIGLIVANKQVPLVMHVEYKVSLSDHDFVIASRHKLIPSMYVLYEVKSNEMGRPEAVSYSGPTYIAIRIDVSLEKDNFKKAGEILAEIWSAVCIDGHEVVAKYSDPNNDTSNVPDLPSEEWYAEHVRESQYLLQVVKCDDRDCCSPRRSSLHMILHDRLLSPPYLITQVDGHLTIPDPEEHDGKSFAPFSIHHCFLIQPLHAFIGMAYDLYCHSVCRDLEERCCSTCGIYFSSITRAAEHWRANDNGLEWLNQNEVEGADDFTENHMDMLVPVVTLETEPAGLSLINHPPPPTPSLHSLIVVEDLEWCQCYRRERWNSQKSILCGRNILDIQGLVDAVAIVVKVRDYWLFQRVSPMSLPPEHNIMTSRVPSSRWMTQPPSPRVVIDSVAWIPGHSSKGGLSWLPPSPLPDVTSGPLESATNRSSPRRRRSAAGKRFNGPGTRSDDELSNTREGPVVVLVTEASEVSEGSQFDPIPQPQLAARHLLQATTVYPHR</sequence>
<feature type="region of interest" description="Disordered" evidence="1">
    <location>
        <begin position="101"/>
        <end position="165"/>
    </location>
</feature>
<proteinExistence type="predicted"/>
<dbReference type="EMBL" id="JARBHB010000005">
    <property type="protein sequence ID" value="KAJ8884678.1"/>
    <property type="molecule type" value="Genomic_DNA"/>
</dbReference>